<protein>
    <recommendedName>
        <fullName evidence="3">F-box associated domain-containing protein</fullName>
    </recommendedName>
</protein>
<dbReference type="AlphaFoldDB" id="A0A8T2XQ68"/>
<evidence type="ECO:0008006" key="3">
    <source>
        <dbReference type="Google" id="ProtNLM"/>
    </source>
</evidence>
<keyword evidence="2" id="KW-1185">Reference proteome</keyword>
<dbReference type="EMBL" id="JACEGQ020000010">
    <property type="protein sequence ID" value="KAH8495160.1"/>
    <property type="molecule type" value="Genomic_DNA"/>
</dbReference>
<evidence type="ECO:0000313" key="1">
    <source>
        <dbReference type="EMBL" id="KAH8495160.1"/>
    </source>
</evidence>
<gene>
    <name evidence="1" type="ORF">H0E87_018367</name>
</gene>
<comment type="caution">
    <text evidence="1">The sequence shown here is derived from an EMBL/GenBank/DDBJ whole genome shotgun (WGS) entry which is preliminary data.</text>
</comment>
<dbReference type="Proteomes" id="UP000807159">
    <property type="component" value="Chromosome 10"/>
</dbReference>
<evidence type="ECO:0000313" key="2">
    <source>
        <dbReference type="Proteomes" id="UP000807159"/>
    </source>
</evidence>
<sequence>MKHTLLLFDPCTKESMIIPKVHRECSFAKCVFDRYVRGFGYDHSVDDYKLGCESGTLLNGGALHWVISKRKESESLLIGVSDLVEEEFRDAPPPLAVKNFYTFQVFGGCLCILPGGILNKHNDFWAMNGKRESWIKFGIEFQDE</sequence>
<reference evidence="1" key="1">
    <citation type="journal article" date="2021" name="J. Hered.">
        <title>Genome Assembly of Salicaceae Populus deltoides (Eastern Cottonwood) I-69 Based on Nanopore Sequencing and Hi-C Technologies.</title>
        <authorList>
            <person name="Bai S."/>
            <person name="Wu H."/>
            <person name="Zhang J."/>
            <person name="Pan Z."/>
            <person name="Zhao W."/>
            <person name="Li Z."/>
            <person name="Tong C."/>
        </authorList>
    </citation>
    <scope>NUCLEOTIDE SEQUENCE</scope>
    <source>
        <tissue evidence="1">Leaf</tissue>
    </source>
</reference>
<name>A0A8T2XQ68_POPDE</name>
<proteinExistence type="predicted"/>
<accession>A0A8T2XQ68</accession>
<organism evidence="1 2">
    <name type="scientific">Populus deltoides</name>
    <name type="common">Eastern poplar</name>
    <name type="synonym">Eastern cottonwood</name>
    <dbReference type="NCBI Taxonomy" id="3696"/>
    <lineage>
        <taxon>Eukaryota</taxon>
        <taxon>Viridiplantae</taxon>
        <taxon>Streptophyta</taxon>
        <taxon>Embryophyta</taxon>
        <taxon>Tracheophyta</taxon>
        <taxon>Spermatophyta</taxon>
        <taxon>Magnoliopsida</taxon>
        <taxon>eudicotyledons</taxon>
        <taxon>Gunneridae</taxon>
        <taxon>Pentapetalae</taxon>
        <taxon>rosids</taxon>
        <taxon>fabids</taxon>
        <taxon>Malpighiales</taxon>
        <taxon>Salicaceae</taxon>
        <taxon>Saliceae</taxon>
        <taxon>Populus</taxon>
    </lineage>
</organism>